<dbReference type="InterPro" id="IPR015424">
    <property type="entry name" value="PyrdxlP-dep_Trfase"/>
</dbReference>
<organism evidence="5 6">
    <name type="scientific">Amycolatopsis rubida</name>
    <dbReference type="NCBI Taxonomy" id="112413"/>
    <lineage>
        <taxon>Bacteria</taxon>
        <taxon>Bacillati</taxon>
        <taxon>Actinomycetota</taxon>
        <taxon>Actinomycetes</taxon>
        <taxon>Pseudonocardiales</taxon>
        <taxon>Pseudonocardiaceae</taxon>
        <taxon>Amycolatopsis</taxon>
    </lineage>
</organism>
<keyword evidence="3" id="KW-0456">Lyase</keyword>
<accession>A0A1I5ZBR2</accession>
<comment type="cofactor">
    <cofactor evidence="1 4">
        <name>pyridoxal 5'-phosphate</name>
        <dbReference type="ChEBI" id="CHEBI:597326"/>
    </cofactor>
</comment>
<name>A0A1I5ZBR2_9PSEU</name>
<evidence type="ECO:0000313" key="5">
    <source>
        <dbReference type="EMBL" id="SFQ53904.1"/>
    </source>
</evidence>
<dbReference type="Gene3D" id="3.40.640.10">
    <property type="entry name" value="Type I PLP-dependent aspartate aminotransferase-like (Major domain)"/>
    <property type="match status" value="1"/>
</dbReference>
<dbReference type="STRING" id="112413.SAMN05421854_114184"/>
<proteinExistence type="inferred from homology"/>
<dbReference type="GO" id="GO:0030170">
    <property type="term" value="F:pyridoxal phosphate binding"/>
    <property type="evidence" value="ECO:0007669"/>
    <property type="project" value="InterPro"/>
</dbReference>
<dbReference type="EMBL" id="FOWC01000014">
    <property type="protein sequence ID" value="SFQ53904.1"/>
    <property type="molecule type" value="Genomic_DNA"/>
</dbReference>
<evidence type="ECO:0000256" key="1">
    <source>
        <dbReference type="ARBA" id="ARBA00001933"/>
    </source>
</evidence>
<dbReference type="AlphaFoldDB" id="A0A1I5ZBR2"/>
<dbReference type="InterPro" id="IPR000277">
    <property type="entry name" value="Cys/Met-Metab_PyrdxlP-dep_enz"/>
</dbReference>
<evidence type="ECO:0000256" key="4">
    <source>
        <dbReference type="RuleBase" id="RU362118"/>
    </source>
</evidence>
<dbReference type="OrthoDB" id="9815233at2"/>
<dbReference type="PANTHER" id="PTHR11808:SF50">
    <property type="entry name" value="CYSTATHIONINE BETA-LYASE"/>
    <property type="match status" value="1"/>
</dbReference>
<sequence>MLGLPAEWSYLRDLTSALTDEVRAANACPHVKAFTDDANRLTAAEPGRHNWYPALAAYTKLKRAFGSWLAGRAEVADSYLTMEEFWDAAAAQRAGTSGGTFWDTYEHGDRRRLEQVFAETFRSDSSVLVNSGMSAVHVALSAVLRPGDTVIVDRRSYFETGELLDTVLAPAGITVVRVDLSQPDQLDTALQRYQCAAVLVETALNAPVCTVPVFGGSPSPVVVVDNSILSHAVDFRQLARATCAERLLVVESAIKYATHDCSAGVVYGSGETIEAVRAYARRTGQQLQSKAFHFLRAAEIRSLAARMALHAERNRRFVECLDGTRLEIANTDFAAAGRLDAFAGLARQTGPGSLVFLRTAVEPERDYTSIVNQWAARCRDRRLRLDIRAGFGWDVTSARSYRSGFLNQPDAPTFIRVSLGIGPMEEVEETAQELLGVVSTLAARNRSAR</sequence>
<protein>
    <submittedName>
        <fullName evidence="5">Cys/Met metabolism PLP-dependent enzyme</fullName>
    </submittedName>
</protein>
<dbReference type="InterPro" id="IPR015421">
    <property type="entry name" value="PyrdxlP-dep_Trfase_major"/>
</dbReference>
<keyword evidence="2 4" id="KW-0663">Pyridoxal phosphate</keyword>
<reference evidence="5 6" key="1">
    <citation type="submission" date="2016-10" db="EMBL/GenBank/DDBJ databases">
        <authorList>
            <person name="de Groot N.N."/>
        </authorList>
    </citation>
    <scope>NUCLEOTIDE SEQUENCE [LARGE SCALE GENOMIC DNA]</scope>
    <source>
        <strain evidence="5 6">DSM 44637</strain>
    </source>
</reference>
<comment type="similarity">
    <text evidence="4">Belongs to the trans-sulfuration enzymes family.</text>
</comment>
<dbReference type="GO" id="GO:0019346">
    <property type="term" value="P:transsulfuration"/>
    <property type="evidence" value="ECO:0007669"/>
    <property type="project" value="InterPro"/>
</dbReference>
<dbReference type="GO" id="GO:0005737">
    <property type="term" value="C:cytoplasm"/>
    <property type="evidence" value="ECO:0007669"/>
    <property type="project" value="TreeGrafter"/>
</dbReference>
<dbReference type="GO" id="GO:0047804">
    <property type="term" value="F:cysteine-S-conjugate beta-lyase activity"/>
    <property type="evidence" value="ECO:0007669"/>
    <property type="project" value="UniProtKB-ARBA"/>
</dbReference>
<evidence type="ECO:0000256" key="3">
    <source>
        <dbReference type="ARBA" id="ARBA00023239"/>
    </source>
</evidence>
<evidence type="ECO:0000313" key="6">
    <source>
        <dbReference type="Proteomes" id="UP000199137"/>
    </source>
</evidence>
<dbReference type="SUPFAM" id="SSF53383">
    <property type="entry name" value="PLP-dependent transferases"/>
    <property type="match status" value="1"/>
</dbReference>
<dbReference type="Pfam" id="PF01053">
    <property type="entry name" value="Cys_Met_Meta_PP"/>
    <property type="match status" value="1"/>
</dbReference>
<gene>
    <name evidence="5" type="ORF">SAMN05421854_114184</name>
</gene>
<dbReference type="Proteomes" id="UP000199137">
    <property type="component" value="Unassembled WGS sequence"/>
</dbReference>
<evidence type="ECO:0000256" key="2">
    <source>
        <dbReference type="ARBA" id="ARBA00022898"/>
    </source>
</evidence>
<dbReference type="PANTHER" id="PTHR11808">
    <property type="entry name" value="TRANS-SULFURATION ENZYME FAMILY MEMBER"/>
    <property type="match status" value="1"/>
</dbReference>